<organism evidence="1 2">
    <name type="scientific">Helicobacter mastomyrinus</name>
    <dbReference type="NCBI Taxonomy" id="287948"/>
    <lineage>
        <taxon>Bacteria</taxon>
        <taxon>Pseudomonadati</taxon>
        <taxon>Campylobacterota</taxon>
        <taxon>Epsilonproteobacteria</taxon>
        <taxon>Campylobacterales</taxon>
        <taxon>Helicobacteraceae</taxon>
        <taxon>Helicobacter</taxon>
    </lineage>
</organism>
<dbReference type="Pfam" id="PF06821">
    <property type="entry name" value="Ser_hydrolase"/>
    <property type="match status" value="1"/>
</dbReference>
<dbReference type="RefSeq" id="WP_343354106.1">
    <property type="nucleotide sequence ID" value="NZ_CP145316.1"/>
</dbReference>
<proteinExistence type="predicted"/>
<dbReference type="Proteomes" id="UP001434737">
    <property type="component" value="Chromosome"/>
</dbReference>
<evidence type="ECO:0000313" key="1">
    <source>
        <dbReference type="EMBL" id="XAM18866.1"/>
    </source>
</evidence>
<keyword evidence="1" id="KW-0378">Hydrolase</keyword>
<accession>A0ABZ3F6R1</accession>
<dbReference type="InterPro" id="IPR029058">
    <property type="entry name" value="AB_hydrolase_fold"/>
</dbReference>
<dbReference type="GO" id="GO:0016787">
    <property type="term" value="F:hydrolase activity"/>
    <property type="evidence" value="ECO:0007669"/>
    <property type="project" value="UniProtKB-KW"/>
</dbReference>
<keyword evidence="2" id="KW-1185">Reference proteome</keyword>
<protein>
    <submittedName>
        <fullName evidence="1">Alpha/beta hydrolase</fullName>
    </submittedName>
</protein>
<dbReference type="PANTHER" id="PTHR15394">
    <property type="entry name" value="SERINE HYDROLASE RBBP9"/>
    <property type="match status" value="1"/>
</dbReference>
<reference evidence="1 2" key="1">
    <citation type="submission" date="2024-02" db="EMBL/GenBank/DDBJ databases">
        <title>Genome and pathogenicity analysis of Helicobacter mastomyrinus isolated from mice.</title>
        <authorList>
            <person name="Zhu L."/>
        </authorList>
    </citation>
    <scope>NUCLEOTIDE SEQUENCE [LARGE SCALE GENOMIC DNA]</scope>
    <source>
        <strain evidence="1 2">Hm-17</strain>
    </source>
</reference>
<evidence type="ECO:0000313" key="2">
    <source>
        <dbReference type="Proteomes" id="UP001434737"/>
    </source>
</evidence>
<dbReference type="InterPro" id="IPR010662">
    <property type="entry name" value="RBBP9/YdeN"/>
</dbReference>
<sequence>MQVYITHGFEAYPQKHWFMWLKNELAKKGISTTIPAMPNADNPAPNEWLATLQQEAQNINTHSYFIGHSLGCIATLNFLNTLPDSARIGGTILISGFDTPLSIYPQLNAFIDGKLNYDKLCALTTNRLVISARNDTIVPSHLSHTLAQNLKATFVQTHTGGHFMQDDGFTSFPLLLHYLNYFLDY</sequence>
<dbReference type="Gene3D" id="3.40.50.1820">
    <property type="entry name" value="alpha/beta hydrolase"/>
    <property type="match status" value="1"/>
</dbReference>
<dbReference type="PANTHER" id="PTHR15394:SF3">
    <property type="entry name" value="SERINE HYDROLASE RBBP9"/>
    <property type="match status" value="1"/>
</dbReference>
<name>A0ABZ3F6R1_9HELI</name>
<dbReference type="SUPFAM" id="SSF53474">
    <property type="entry name" value="alpha/beta-Hydrolases"/>
    <property type="match status" value="1"/>
</dbReference>
<gene>
    <name evidence="1" type="ORF">V3I05_04080</name>
</gene>
<dbReference type="EMBL" id="CP145316">
    <property type="protein sequence ID" value="XAM18866.1"/>
    <property type="molecule type" value="Genomic_DNA"/>
</dbReference>